<evidence type="ECO:0000256" key="3">
    <source>
        <dbReference type="ARBA" id="ARBA00022692"/>
    </source>
</evidence>
<dbReference type="CDD" id="cd03390">
    <property type="entry name" value="PAP2_containing_1_like"/>
    <property type="match status" value="1"/>
</dbReference>
<evidence type="ECO:0000256" key="2">
    <source>
        <dbReference type="ARBA" id="ARBA00008816"/>
    </source>
</evidence>
<dbReference type="AlphaFoldDB" id="A0A0C2TPY3"/>
<feature type="transmembrane region" description="Helical" evidence="6">
    <location>
        <begin position="46"/>
        <end position="66"/>
    </location>
</feature>
<dbReference type="Pfam" id="PF01569">
    <property type="entry name" value="PAP2"/>
    <property type="match status" value="1"/>
</dbReference>
<dbReference type="PANTHER" id="PTHR10165">
    <property type="entry name" value="LIPID PHOSPHATE PHOSPHATASE"/>
    <property type="match status" value="1"/>
</dbReference>
<dbReference type="PANTHER" id="PTHR10165:SF35">
    <property type="entry name" value="RE23632P"/>
    <property type="match status" value="1"/>
</dbReference>
<dbReference type="Proteomes" id="UP000054549">
    <property type="component" value="Unassembled WGS sequence"/>
</dbReference>
<evidence type="ECO:0000313" key="9">
    <source>
        <dbReference type="Proteomes" id="UP000054549"/>
    </source>
</evidence>
<keyword evidence="9" id="KW-1185">Reference proteome</keyword>
<dbReference type="SUPFAM" id="SSF48317">
    <property type="entry name" value="Acid phosphatase/Vanadium-dependent haloperoxidase"/>
    <property type="match status" value="1"/>
</dbReference>
<organism evidence="8 9">
    <name type="scientific">Amanita muscaria (strain Koide BX008)</name>
    <dbReference type="NCBI Taxonomy" id="946122"/>
    <lineage>
        <taxon>Eukaryota</taxon>
        <taxon>Fungi</taxon>
        <taxon>Dikarya</taxon>
        <taxon>Basidiomycota</taxon>
        <taxon>Agaricomycotina</taxon>
        <taxon>Agaricomycetes</taxon>
        <taxon>Agaricomycetidae</taxon>
        <taxon>Agaricales</taxon>
        <taxon>Pluteineae</taxon>
        <taxon>Amanitaceae</taxon>
        <taxon>Amanita</taxon>
    </lineage>
</organism>
<proteinExistence type="inferred from homology"/>
<dbReference type="InParanoid" id="A0A0C2TPY3"/>
<feature type="transmembrane region" description="Helical" evidence="6">
    <location>
        <begin position="87"/>
        <end position="108"/>
    </location>
</feature>
<comment type="similarity">
    <text evidence="2">Belongs to the PA-phosphatase related phosphoesterase family.</text>
</comment>
<evidence type="ECO:0000256" key="5">
    <source>
        <dbReference type="ARBA" id="ARBA00023136"/>
    </source>
</evidence>
<sequence length="312" mass="34582">MMSAPHVIDDRGTTWKTSANCHKAALKRAFGDDALDWFDKLYFVDWAVVVFIWILSWFVSISPVFVREFSPEDPLINHLHKKNTVSSGTNHWSALLIPVAIFTIGGVLRSSLPVIHHGIISVCASRGLAQLVTEFLKHTVGRLRPDFLSRCKWDKVLKACTGPIAGIVQGRESFPSGHSSTAFSGMAVLSLWLAGQTAAWCFKAPCSSSPIRSRLASLFLTLLPLFWAAFVAVSRVEDNRHHPEDVVVGSTIGIISSMICYHLFWPSPFSAGNFKEGISGQPRLLYTPENWVGGQRPVFHLARLEEDNVENV</sequence>
<evidence type="ECO:0000256" key="4">
    <source>
        <dbReference type="ARBA" id="ARBA00022989"/>
    </source>
</evidence>
<dbReference type="HOGENOM" id="CLU_021458_5_0_1"/>
<dbReference type="Gene3D" id="1.20.144.10">
    <property type="entry name" value="Phosphatidic acid phosphatase type 2/haloperoxidase"/>
    <property type="match status" value="1"/>
</dbReference>
<dbReference type="SMART" id="SM00014">
    <property type="entry name" value="acidPPc"/>
    <property type="match status" value="1"/>
</dbReference>
<dbReference type="GO" id="GO:0046839">
    <property type="term" value="P:phospholipid dephosphorylation"/>
    <property type="evidence" value="ECO:0007669"/>
    <property type="project" value="TreeGrafter"/>
</dbReference>
<evidence type="ECO:0000259" key="7">
    <source>
        <dbReference type="SMART" id="SM00014"/>
    </source>
</evidence>
<dbReference type="STRING" id="946122.A0A0C2TPY3"/>
<comment type="subcellular location">
    <subcellularLocation>
        <location evidence="1">Membrane</location>
        <topology evidence="1">Multi-pass membrane protein</topology>
    </subcellularLocation>
</comment>
<dbReference type="InterPro" id="IPR036938">
    <property type="entry name" value="PAP2/HPO_sf"/>
</dbReference>
<name>A0A0C2TPY3_AMAMK</name>
<feature type="transmembrane region" description="Helical" evidence="6">
    <location>
        <begin position="214"/>
        <end position="234"/>
    </location>
</feature>
<keyword evidence="5 6" id="KW-0472">Membrane</keyword>
<dbReference type="GO" id="GO:0008195">
    <property type="term" value="F:phosphatidate phosphatase activity"/>
    <property type="evidence" value="ECO:0007669"/>
    <property type="project" value="TreeGrafter"/>
</dbReference>
<dbReference type="OrthoDB" id="10030083at2759"/>
<feature type="transmembrane region" description="Helical" evidence="6">
    <location>
        <begin position="246"/>
        <end position="265"/>
    </location>
</feature>
<dbReference type="GO" id="GO:0016020">
    <property type="term" value="C:membrane"/>
    <property type="evidence" value="ECO:0007669"/>
    <property type="project" value="UniProtKB-SubCell"/>
</dbReference>
<keyword evidence="3 6" id="KW-0812">Transmembrane</keyword>
<dbReference type="InterPro" id="IPR043216">
    <property type="entry name" value="PAP-like"/>
</dbReference>
<reference evidence="8 9" key="1">
    <citation type="submission" date="2014-04" db="EMBL/GenBank/DDBJ databases">
        <title>Evolutionary Origins and Diversification of the Mycorrhizal Mutualists.</title>
        <authorList>
            <consortium name="DOE Joint Genome Institute"/>
            <consortium name="Mycorrhizal Genomics Consortium"/>
            <person name="Kohler A."/>
            <person name="Kuo A."/>
            <person name="Nagy L.G."/>
            <person name="Floudas D."/>
            <person name="Copeland A."/>
            <person name="Barry K.W."/>
            <person name="Cichocki N."/>
            <person name="Veneault-Fourrey C."/>
            <person name="LaButti K."/>
            <person name="Lindquist E.A."/>
            <person name="Lipzen A."/>
            <person name="Lundell T."/>
            <person name="Morin E."/>
            <person name="Murat C."/>
            <person name="Riley R."/>
            <person name="Ohm R."/>
            <person name="Sun H."/>
            <person name="Tunlid A."/>
            <person name="Henrissat B."/>
            <person name="Grigoriev I.V."/>
            <person name="Hibbett D.S."/>
            <person name="Martin F."/>
        </authorList>
    </citation>
    <scope>NUCLEOTIDE SEQUENCE [LARGE SCALE GENOMIC DNA]</scope>
    <source>
        <strain evidence="8 9">Koide BX008</strain>
    </source>
</reference>
<feature type="transmembrane region" description="Helical" evidence="6">
    <location>
        <begin position="182"/>
        <end position="202"/>
    </location>
</feature>
<accession>A0A0C2TPY3</accession>
<dbReference type="EMBL" id="KN818226">
    <property type="protein sequence ID" value="KIL69294.1"/>
    <property type="molecule type" value="Genomic_DNA"/>
</dbReference>
<protein>
    <recommendedName>
        <fullName evidence="7">Phosphatidic acid phosphatase type 2/haloperoxidase domain-containing protein</fullName>
    </recommendedName>
</protein>
<feature type="domain" description="Phosphatidic acid phosphatase type 2/haloperoxidase" evidence="7">
    <location>
        <begin position="119"/>
        <end position="261"/>
    </location>
</feature>
<evidence type="ECO:0000313" key="8">
    <source>
        <dbReference type="EMBL" id="KIL69294.1"/>
    </source>
</evidence>
<dbReference type="InterPro" id="IPR000326">
    <property type="entry name" value="PAP2/HPO"/>
</dbReference>
<dbReference type="GO" id="GO:0006644">
    <property type="term" value="P:phospholipid metabolic process"/>
    <property type="evidence" value="ECO:0007669"/>
    <property type="project" value="InterPro"/>
</dbReference>
<keyword evidence="4 6" id="KW-1133">Transmembrane helix</keyword>
<gene>
    <name evidence="8" type="ORF">M378DRAFT_119264</name>
</gene>
<evidence type="ECO:0000256" key="6">
    <source>
        <dbReference type="SAM" id="Phobius"/>
    </source>
</evidence>
<evidence type="ECO:0000256" key="1">
    <source>
        <dbReference type="ARBA" id="ARBA00004141"/>
    </source>
</evidence>